<evidence type="ECO:0000313" key="3">
    <source>
        <dbReference type="Proteomes" id="UP000243518"/>
    </source>
</evidence>
<dbReference type="InterPro" id="IPR050789">
    <property type="entry name" value="Diverse_Enzym_Activities"/>
</dbReference>
<organism evidence="2 3">
    <name type="scientific">Halopseudomonas aestusnigri</name>
    <dbReference type="NCBI Taxonomy" id="857252"/>
    <lineage>
        <taxon>Bacteria</taxon>
        <taxon>Pseudomonadati</taxon>
        <taxon>Pseudomonadota</taxon>
        <taxon>Gammaproteobacteria</taxon>
        <taxon>Pseudomonadales</taxon>
        <taxon>Pseudomonadaceae</taxon>
        <taxon>Halopseudomonas</taxon>
    </lineage>
</organism>
<dbReference type="InterPro" id="IPR001466">
    <property type="entry name" value="Beta-lactam-related"/>
</dbReference>
<dbReference type="Proteomes" id="UP000243518">
    <property type="component" value="Unassembled WGS sequence"/>
</dbReference>
<accession>A0AAQ1G6C5</accession>
<feature type="domain" description="Beta-lactamase-related" evidence="1">
    <location>
        <begin position="124"/>
        <end position="405"/>
    </location>
</feature>
<dbReference type="Gene3D" id="3.40.710.10">
    <property type="entry name" value="DD-peptidase/beta-lactamase superfamily"/>
    <property type="match status" value="1"/>
</dbReference>
<reference evidence="2 3" key="1">
    <citation type="submission" date="2016-10" db="EMBL/GenBank/DDBJ databases">
        <authorList>
            <person name="Varghese N."/>
            <person name="Submissions S."/>
        </authorList>
    </citation>
    <scope>NUCLEOTIDE SEQUENCE [LARGE SCALE GENOMIC DNA]</scope>
    <source>
        <strain evidence="2 3">CECT 8317</strain>
    </source>
</reference>
<dbReference type="PANTHER" id="PTHR43283:SF7">
    <property type="entry name" value="BETA-LACTAMASE-RELATED DOMAIN-CONTAINING PROTEIN"/>
    <property type="match status" value="1"/>
</dbReference>
<evidence type="ECO:0000259" key="1">
    <source>
        <dbReference type="Pfam" id="PF00144"/>
    </source>
</evidence>
<comment type="caution">
    <text evidence="2">The sequence shown here is derived from an EMBL/GenBank/DDBJ whole genome shotgun (WGS) entry which is preliminary data.</text>
</comment>
<protein>
    <recommendedName>
        <fullName evidence="1">Beta-lactamase-related domain-containing protein</fullName>
    </recommendedName>
</protein>
<dbReference type="Gene3D" id="1.20.58.710">
    <property type="match status" value="1"/>
</dbReference>
<dbReference type="Pfam" id="PF00144">
    <property type="entry name" value="Beta-lactamase"/>
    <property type="match status" value="1"/>
</dbReference>
<proteinExistence type="predicted"/>
<sequence length="434" mass="48042">MTLIHGFQPGMGRRLHAAADAAPDLPAPDTVRYELLGFMEGFPPAPEKLVTRENYLVEYPKLRWAFQHMRELVPSRQIRRGSGAASELPRGADLTAQIDALSITLNDGSKIDFSQFLSRSYADACIILHRGKVIYEQYPNQPDPLSPHMLWSVTKSFTGLVAAMLIAEDVMDPNAQVTDLIPELGSSGWRGASVQQVLDMTADIKYSEVYADGTSDVKYYGLAAGITQSPQWTGPTRLYDYLPTIGPAREHGRYFAYRTVHTEVLGWLIRRASGKDVASHIGERIWSKLGTEEDALLLLDPTGTEWAGAGLNATLRDLARFGEMMRNGGKWNGQQIIPAAIIEDLQRGADRKAFADFGRRGMDGYSYHNQWWISHNADGVYEAMGVHGQLIHINPAVELTVVRTASHPIASNEFTYEMTTAAMQRLAGHLGGRV</sequence>
<dbReference type="SUPFAM" id="SSF56601">
    <property type="entry name" value="beta-lactamase/transpeptidase-like"/>
    <property type="match status" value="1"/>
</dbReference>
<dbReference type="PANTHER" id="PTHR43283">
    <property type="entry name" value="BETA-LACTAMASE-RELATED"/>
    <property type="match status" value="1"/>
</dbReference>
<dbReference type="EMBL" id="FNVE01000002">
    <property type="protein sequence ID" value="SEF91560.1"/>
    <property type="molecule type" value="Genomic_DNA"/>
</dbReference>
<dbReference type="InterPro" id="IPR012338">
    <property type="entry name" value="Beta-lactam/transpept-like"/>
</dbReference>
<gene>
    <name evidence="2" type="ORF">SAMN05216586_102283</name>
</gene>
<dbReference type="RefSeq" id="WP_088274188.1">
    <property type="nucleotide sequence ID" value="NZ_FNVE01000002.1"/>
</dbReference>
<evidence type="ECO:0000313" key="2">
    <source>
        <dbReference type="EMBL" id="SEF91560.1"/>
    </source>
</evidence>
<dbReference type="AlphaFoldDB" id="A0AAQ1G6C5"/>
<keyword evidence="3" id="KW-1185">Reference proteome</keyword>
<name>A0AAQ1G6C5_9GAMM</name>